<protein>
    <recommendedName>
        <fullName evidence="6">DIS3-like exonuclease 1</fullName>
        <ecNumber evidence="5">3.1.13.1</ecNumber>
    </recommendedName>
</protein>
<dbReference type="InParanoid" id="A0A1E7FX94"/>
<evidence type="ECO:0000259" key="15">
    <source>
        <dbReference type="SMART" id="SM00955"/>
    </source>
</evidence>
<comment type="similarity">
    <text evidence="4">Belongs to the RNR ribonuclease family.</text>
</comment>
<evidence type="ECO:0000256" key="7">
    <source>
        <dbReference type="ARBA" id="ARBA00022490"/>
    </source>
</evidence>
<evidence type="ECO:0000256" key="8">
    <source>
        <dbReference type="ARBA" id="ARBA00022722"/>
    </source>
</evidence>
<dbReference type="SUPFAM" id="SSF50249">
    <property type="entry name" value="Nucleic acid-binding proteins"/>
    <property type="match status" value="2"/>
</dbReference>
<comment type="catalytic activity">
    <reaction evidence="1">
        <text>Exonucleolytic cleavage in the 3'- to 5'-direction to yield nucleoside 5'-phosphates.</text>
        <dbReference type="EC" id="3.1.13.1"/>
    </reaction>
</comment>
<feature type="region of interest" description="Disordered" evidence="14">
    <location>
        <begin position="128"/>
        <end position="147"/>
    </location>
</feature>
<comment type="cofactor">
    <cofactor evidence="2">
        <name>Mg(2+)</name>
        <dbReference type="ChEBI" id="CHEBI:18420"/>
    </cofactor>
</comment>
<dbReference type="Pfam" id="PF17849">
    <property type="entry name" value="OB_Dis3"/>
    <property type="match status" value="1"/>
</dbReference>
<dbReference type="InterPro" id="IPR033771">
    <property type="entry name" value="Rrp44_CSD1"/>
</dbReference>
<accession>A0A1E7FX94</accession>
<dbReference type="SMART" id="SM00955">
    <property type="entry name" value="RNB"/>
    <property type="match status" value="1"/>
</dbReference>
<feature type="domain" description="RNB" evidence="15">
    <location>
        <begin position="275"/>
        <end position="632"/>
    </location>
</feature>
<gene>
    <name evidence="16" type="ORF">FRACYDRAFT_178799</name>
</gene>
<dbReference type="Pfam" id="PF00773">
    <property type="entry name" value="RNB"/>
    <property type="match status" value="1"/>
</dbReference>
<keyword evidence="8" id="KW-0540">Nuclease</keyword>
<evidence type="ECO:0000256" key="10">
    <source>
        <dbReference type="ARBA" id="ARBA00022835"/>
    </source>
</evidence>
<comment type="subcellular location">
    <subcellularLocation>
        <location evidence="3">Cytoplasm</location>
    </subcellularLocation>
</comment>
<keyword evidence="9" id="KW-0378">Hydrolase</keyword>
<feature type="compositionally biased region" description="Acidic residues" evidence="14">
    <location>
        <begin position="130"/>
        <end position="141"/>
    </location>
</feature>
<evidence type="ECO:0000256" key="12">
    <source>
        <dbReference type="ARBA" id="ARBA00022842"/>
    </source>
</evidence>
<dbReference type="InterPro" id="IPR050180">
    <property type="entry name" value="RNR_Ribonuclease"/>
</dbReference>
<dbReference type="OrthoDB" id="372421at2759"/>
<feature type="region of interest" description="Disordered" evidence="14">
    <location>
        <begin position="411"/>
        <end position="431"/>
    </location>
</feature>
<dbReference type="PANTHER" id="PTHR23355">
    <property type="entry name" value="RIBONUCLEASE"/>
    <property type="match status" value="1"/>
</dbReference>
<dbReference type="GO" id="GO:0005737">
    <property type="term" value="C:cytoplasm"/>
    <property type="evidence" value="ECO:0007669"/>
    <property type="project" value="UniProtKB-SubCell"/>
</dbReference>
<dbReference type="Pfam" id="PF17216">
    <property type="entry name" value="Rrp44_CSD1"/>
    <property type="match status" value="1"/>
</dbReference>
<evidence type="ECO:0000256" key="9">
    <source>
        <dbReference type="ARBA" id="ARBA00022801"/>
    </source>
</evidence>
<reference evidence="16 17" key="1">
    <citation type="submission" date="2016-09" db="EMBL/GenBank/DDBJ databases">
        <title>Extensive genetic diversity and differential bi-allelic expression allows diatom success in the polar Southern Ocean.</title>
        <authorList>
            <consortium name="DOE Joint Genome Institute"/>
            <person name="Mock T."/>
            <person name="Otillar R.P."/>
            <person name="Strauss J."/>
            <person name="Dupont C."/>
            <person name="Frickenhaus S."/>
            <person name="Maumus F."/>
            <person name="Mcmullan M."/>
            <person name="Sanges R."/>
            <person name="Schmutz J."/>
            <person name="Toseland A."/>
            <person name="Valas R."/>
            <person name="Veluchamy A."/>
            <person name="Ward B.J."/>
            <person name="Allen A."/>
            <person name="Barry K."/>
            <person name="Falciatore A."/>
            <person name="Ferrante M."/>
            <person name="Fortunato A.E."/>
            <person name="Gloeckner G."/>
            <person name="Gruber A."/>
            <person name="Hipkin R."/>
            <person name="Janech M."/>
            <person name="Kroth P."/>
            <person name="Leese F."/>
            <person name="Lindquist E."/>
            <person name="Lyon B.R."/>
            <person name="Martin J."/>
            <person name="Mayer C."/>
            <person name="Parker M."/>
            <person name="Quesneville H."/>
            <person name="Raymond J."/>
            <person name="Uhlig C."/>
            <person name="Valentin K.U."/>
            <person name="Worden A.Z."/>
            <person name="Armbrust E.V."/>
            <person name="Bowler C."/>
            <person name="Green B."/>
            <person name="Moulton V."/>
            <person name="Van Oosterhout C."/>
            <person name="Grigoriev I."/>
        </authorList>
    </citation>
    <scope>NUCLEOTIDE SEQUENCE [LARGE SCALE GENOMIC DNA]</scope>
    <source>
        <strain evidence="16 17">CCMP1102</strain>
    </source>
</reference>
<keyword evidence="12" id="KW-0460">Magnesium</keyword>
<sequence length="632" mass="70919">MTILEHAKILATRCEEDYNRRNDPAKKLKGHSLDSVTGGVEEYWTEDIIQEGLRNRTLVRGKLTVTKDNIKEAIVSSGGGSDNSSSYFINQTKGYFNRALHQDIVIVMPLPRQEWTSPVGRRRLVHVQPDDNDVTDNDDETSAPPIPSGRVVAIVSESRRQFVATMVDTPMNDESSCLVLPMDMRIPKIRIRTNGWRRFVGQRLLVQVERWEVGSNYPSGFCVEILGPIAHIETEITCLLKENQIDLDPFSAAAQACLPLEGNDWKIPSQEISQRKDLRSTHRIFSVDPNGCQDIDDTFHARVLPNGDIEVGVHIADVTYFLPHDSPLDKEAQRRATTFYLVDRRFDMLPSVLSGNLCSLHGNMERLAVSTIWTMSSDFKVVKDFWYGRTVIRNCQAMTYDQAHNILHNLPPDDPSKPHPPPLTAGYPVTRSNNESLKGDLSLLTKLARKLRKDREDIGGAVDLSSGDQGNELKFSLDGNHQPVKVTPKKQLEIHQTVAELMIMANSWVARTIFETFPNSALLRIHQSVDESRFEDLKEILDAGKITFDGSSNMKLADSLKKAERSSKSNSAVNSLFQSLATRAMSEAQYVSTGDVGGENNLSHYGLGLGKYTHFTSPIRRYADVVVHRQLL</sequence>
<evidence type="ECO:0000256" key="13">
    <source>
        <dbReference type="ARBA" id="ARBA00022884"/>
    </source>
</evidence>
<dbReference type="GO" id="GO:0003723">
    <property type="term" value="F:RNA binding"/>
    <property type="evidence" value="ECO:0007669"/>
    <property type="project" value="UniProtKB-KW"/>
</dbReference>
<dbReference type="GO" id="GO:0008859">
    <property type="term" value="F:exoribonuclease II activity"/>
    <property type="evidence" value="ECO:0007669"/>
    <property type="project" value="UniProtKB-EC"/>
</dbReference>
<dbReference type="Gene3D" id="2.40.50.700">
    <property type="match status" value="1"/>
</dbReference>
<name>A0A1E7FX94_9STRA</name>
<keyword evidence="13" id="KW-0694">RNA-binding</keyword>
<keyword evidence="7" id="KW-0963">Cytoplasm</keyword>
<dbReference type="Gene3D" id="2.40.50.690">
    <property type="match status" value="1"/>
</dbReference>
<dbReference type="Proteomes" id="UP000095751">
    <property type="component" value="Unassembled WGS sequence"/>
</dbReference>
<evidence type="ECO:0000313" key="17">
    <source>
        <dbReference type="Proteomes" id="UP000095751"/>
    </source>
</evidence>
<dbReference type="InterPro" id="IPR012340">
    <property type="entry name" value="NA-bd_OB-fold"/>
</dbReference>
<evidence type="ECO:0000256" key="2">
    <source>
        <dbReference type="ARBA" id="ARBA00001946"/>
    </source>
</evidence>
<dbReference type="InterPro" id="IPR041505">
    <property type="entry name" value="Dis3_CSD2"/>
</dbReference>
<evidence type="ECO:0000256" key="5">
    <source>
        <dbReference type="ARBA" id="ARBA00012163"/>
    </source>
</evidence>
<dbReference type="AlphaFoldDB" id="A0A1E7FX94"/>
<keyword evidence="11" id="KW-0269">Exonuclease</keyword>
<dbReference type="InterPro" id="IPR022966">
    <property type="entry name" value="RNase_II/R_CS"/>
</dbReference>
<evidence type="ECO:0000256" key="11">
    <source>
        <dbReference type="ARBA" id="ARBA00022839"/>
    </source>
</evidence>
<evidence type="ECO:0000256" key="4">
    <source>
        <dbReference type="ARBA" id="ARBA00005785"/>
    </source>
</evidence>
<dbReference type="GO" id="GO:0000178">
    <property type="term" value="C:exosome (RNase complex)"/>
    <property type="evidence" value="ECO:0007669"/>
    <property type="project" value="UniProtKB-KW"/>
</dbReference>
<proteinExistence type="inferred from homology"/>
<dbReference type="KEGG" id="fcy:FRACYDRAFT_178799"/>
<dbReference type="EMBL" id="KV784353">
    <property type="protein sequence ID" value="OEU22755.1"/>
    <property type="molecule type" value="Genomic_DNA"/>
</dbReference>
<dbReference type="PROSITE" id="PS01175">
    <property type="entry name" value="RIBONUCLEASE_II"/>
    <property type="match status" value="1"/>
</dbReference>
<dbReference type="InterPro" id="IPR001900">
    <property type="entry name" value="RNase_II/R"/>
</dbReference>
<keyword evidence="17" id="KW-1185">Reference proteome</keyword>
<evidence type="ECO:0000256" key="3">
    <source>
        <dbReference type="ARBA" id="ARBA00004496"/>
    </source>
</evidence>
<evidence type="ECO:0000313" key="16">
    <source>
        <dbReference type="EMBL" id="OEU22755.1"/>
    </source>
</evidence>
<feature type="non-terminal residue" evidence="16">
    <location>
        <position position="632"/>
    </location>
</feature>
<evidence type="ECO:0000256" key="1">
    <source>
        <dbReference type="ARBA" id="ARBA00001849"/>
    </source>
</evidence>
<keyword evidence="10" id="KW-0271">Exosome</keyword>
<evidence type="ECO:0000256" key="14">
    <source>
        <dbReference type="SAM" id="MobiDB-lite"/>
    </source>
</evidence>
<evidence type="ECO:0000256" key="6">
    <source>
        <dbReference type="ARBA" id="ARBA00016366"/>
    </source>
</evidence>
<dbReference type="GO" id="GO:0006402">
    <property type="term" value="P:mRNA catabolic process"/>
    <property type="evidence" value="ECO:0007669"/>
    <property type="project" value="TreeGrafter"/>
</dbReference>
<organism evidence="16 17">
    <name type="scientific">Fragilariopsis cylindrus CCMP1102</name>
    <dbReference type="NCBI Taxonomy" id="635003"/>
    <lineage>
        <taxon>Eukaryota</taxon>
        <taxon>Sar</taxon>
        <taxon>Stramenopiles</taxon>
        <taxon>Ochrophyta</taxon>
        <taxon>Bacillariophyta</taxon>
        <taxon>Bacillariophyceae</taxon>
        <taxon>Bacillariophycidae</taxon>
        <taxon>Bacillariales</taxon>
        <taxon>Bacillariaceae</taxon>
        <taxon>Fragilariopsis</taxon>
    </lineage>
</organism>
<dbReference type="PANTHER" id="PTHR23355:SF30">
    <property type="entry name" value="DIS3-LIKE EXONUCLEASE 1"/>
    <property type="match status" value="1"/>
</dbReference>
<dbReference type="EC" id="3.1.13.1" evidence="5"/>